<dbReference type="PANTHER" id="PTHR11851">
    <property type="entry name" value="METALLOPROTEASE"/>
    <property type="match status" value="1"/>
</dbReference>
<dbReference type="Pfam" id="PF05193">
    <property type="entry name" value="Peptidase_M16_C"/>
    <property type="match status" value="1"/>
</dbReference>
<sequence length="421" mass="46520">MTYHRQLPNGIRVVGEEIPTLRSVSIGVWVKTGSRYETEQENGVSHFLEHMFFKGTDRYSAKELAQVFDELGGQVNAFTSKEYTCYYSRVLDEHFTIALDTLANMLLSSTFAEEELEKEKRVVIEEIHMYEDTPDELVMDLLAEGTYRGHPLGYTILGTESNLESFSSADLRKYVSEQYNPHNIVIAVAGHIDEETAVREVERLFGGMSGSVAGSNRSIQAPPFHRSLVTRQKDIEQVHLCLSTLGLPAGTGELYPLILLNNILGGTQSSRLFQEIREDAGMAYSVFSFHTAYQDAGMFGIYAGTSPDHVESVVQSIQRICRTFAQTSLTASDLEKTKQQVKGAMMLGLESSGSRMSRIAKNELLLNREVPVEETLAGIDAVTVAQVKDIAHRLFQDGFALSAVGPIAGIDFAALVPEAMA</sequence>
<dbReference type="InterPro" id="IPR050361">
    <property type="entry name" value="MPP/UQCRC_Complex"/>
</dbReference>
<dbReference type="RefSeq" id="WP_268004062.1">
    <property type="nucleotide sequence ID" value="NZ_CP104067.1"/>
</dbReference>
<dbReference type="Gene3D" id="3.30.830.10">
    <property type="entry name" value="Metalloenzyme, LuxS/M16 peptidase-like"/>
    <property type="match status" value="2"/>
</dbReference>
<dbReference type="Proteomes" id="UP001164761">
    <property type="component" value="Chromosome"/>
</dbReference>
<proteinExistence type="inferred from homology"/>
<evidence type="ECO:0000256" key="1">
    <source>
        <dbReference type="ARBA" id="ARBA00007261"/>
    </source>
</evidence>
<evidence type="ECO:0000313" key="6">
    <source>
        <dbReference type="Proteomes" id="UP001164761"/>
    </source>
</evidence>
<evidence type="ECO:0000313" key="5">
    <source>
        <dbReference type="EMBL" id="WAH40165.1"/>
    </source>
</evidence>
<dbReference type="InterPro" id="IPR011765">
    <property type="entry name" value="Pept_M16_N"/>
</dbReference>
<reference evidence="5" key="1">
    <citation type="submission" date="2022-08" db="EMBL/GenBank/DDBJ databases">
        <title>Alicyclobacillus fastidiosus DSM 17978, complete genome.</title>
        <authorList>
            <person name="Wang Q."/>
            <person name="Cai R."/>
            <person name="Wang Z."/>
        </authorList>
    </citation>
    <scope>NUCLEOTIDE SEQUENCE</scope>
    <source>
        <strain evidence="5">DSM 17978</strain>
    </source>
</reference>
<keyword evidence="6" id="KW-1185">Reference proteome</keyword>
<feature type="domain" description="Peptidase M16 C-terminal" evidence="4">
    <location>
        <begin position="166"/>
        <end position="340"/>
    </location>
</feature>
<gene>
    <name evidence="5" type="ORF">NZD89_17470</name>
</gene>
<evidence type="ECO:0000259" key="4">
    <source>
        <dbReference type="Pfam" id="PF05193"/>
    </source>
</evidence>
<name>A0ABY6ZBQ6_9BACL</name>
<dbReference type="PANTHER" id="PTHR11851:SF49">
    <property type="entry name" value="MITOCHONDRIAL-PROCESSING PEPTIDASE SUBUNIT ALPHA"/>
    <property type="match status" value="1"/>
</dbReference>
<dbReference type="InterPro" id="IPR011249">
    <property type="entry name" value="Metalloenz_LuxS/M16"/>
</dbReference>
<comment type="similarity">
    <text evidence="1 2">Belongs to the peptidase M16 family.</text>
</comment>
<evidence type="ECO:0000256" key="2">
    <source>
        <dbReference type="RuleBase" id="RU004447"/>
    </source>
</evidence>
<dbReference type="SUPFAM" id="SSF63411">
    <property type="entry name" value="LuxS/MPP-like metallohydrolase"/>
    <property type="match status" value="2"/>
</dbReference>
<organism evidence="5 6">
    <name type="scientific">Alicyclobacillus fastidiosus</name>
    <dbReference type="NCBI Taxonomy" id="392011"/>
    <lineage>
        <taxon>Bacteria</taxon>
        <taxon>Bacillati</taxon>
        <taxon>Bacillota</taxon>
        <taxon>Bacilli</taxon>
        <taxon>Bacillales</taxon>
        <taxon>Alicyclobacillaceae</taxon>
        <taxon>Alicyclobacillus</taxon>
    </lineage>
</organism>
<dbReference type="Pfam" id="PF00675">
    <property type="entry name" value="Peptidase_M16"/>
    <property type="match status" value="1"/>
</dbReference>
<accession>A0ABY6ZBQ6</accession>
<evidence type="ECO:0000259" key="3">
    <source>
        <dbReference type="Pfam" id="PF00675"/>
    </source>
</evidence>
<dbReference type="InterPro" id="IPR007863">
    <property type="entry name" value="Peptidase_M16_C"/>
</dbReference>
<dbReference type="PROSITE" id="PS00143">
    <property type="entry name" value="INSULINASE"/>
    <property type="match status" value="1"/>
</dbReference>
<dbReference type="InterPro" id="IPR001431">
    <property type="entry name" value="Pept_M16_Zn_BS"/>
</dbReference>
<dbReference type="EMBL" id="CP104067">
    <property type="protein sequence ID" value="WAH40165.1"/>
    <property type="molecule type" value="Genomic_DNA"/>
</dbReference>
<feature type="domain" description="Peptidase M16 N-terminal" evidence="3">
    <location>
        <begin position="12"/>
        <end position="159"/>
    </location>
</feature>
<protein>
    <submittedName>
        <fullName evidence="5">Insulinase family protein</fullName>
    </submittedName>
</protein>